<organism evidence="7 8">
    <name type="scientific">Rhizobium straminoryzae</name>
    <dbReference type="NCBI Taxonomy" id="1387186"/>
    <lineage>
        <taxon>Bacteria</taxon>
        <taxon>Pseudomonadati</taxon>
        <taxon>Pseudomonadota</taxon>
        <taxon>Alphaproteobacteria</taxon>
        <taxon>Hyphomicrobiales</taxon>
        <taxon>Rhizobiaceae</taxon>
        <taxon>Rhizobium/Agrobacterium group</taxon>
        <taxon>Rhizobium</taxon>
    </lineage>
</organism>
<feature type="binding site" evidence="6">
    <location>
        <position position="493"/>
    </location>
    <ligand>
        <name>Zn(2+)</name>
        <dbReference type="ChEBI" id="CHEBI:29105"/>
    </ligand>
</feature>
<keyword evidence="3 6" id="KW-0479">Metal-binding</keyword>
<comment type="subcellular location">
    <subcellularLocation>
        <location evidence="6">Cell membrane</location>
        <topology evidence="6">Peripheral membrane protein</topology>
    </subcellularLocation>
</comment>
<dbReference type="Pfam" id="PF10070">
    <property type="entry name" value="DabA"/>
    <property type="match status" value="1"/>
</dbReference>
<name>A0A549TEX3_9HYPH</name>
<evidence type="ECO:0000313" key="7">
    <source>
        <dbReference type="EMBL" id="TRL40837.1"/>
    </source>
</evidence>
<evidence type="ECO:0000256" key="4">
    <source>
        <dbReference type="ARBA" id="ARBA00022833"/>
    </source>
</evidence>
<comment type="cofactor">
    <cofactor evidence="6">
        <name>Zn(2+)</name>
        <dbReference type="ChEBI" id="CHEBI:29105"/>
    </cofactor>
</comment>
<keyword evidence="4 6" id="KW-0862">Zinc</keyword>
<protein>
    <recommendedName>
        <fullName evidence="6">Probable inorganic carbon transporter subunit DabA</fullName>
    </recommendedName>
</protein>
<dbReference type="PANTHER" id="PTHR38344:SF1">
    <property type="entry name" value="INORGANIC CARBON TRANSPORTER SUBUNIT DABA-RELATED"/>
    <property type="match status" value="1"/>
</dbReference>
<keyword evidence="1 6" id="KW-0813">Transport</keyword>
<dbReference type="AlphaFoldDB" id="A0A549TEX3"/>
<evidence type="ECO:0000256" key="3">
    <source>
        <dbReference type="ARBA" id="ARBA00022723"/>
    </source>
</evidence>
<sequence>MEPVSAPVSLQAADLAPAIRAAIDAIPPAWPLAATVAVNPFLGQSDRGFAATAEQIARLTGTGIAMPRAWYAAKLAEGTLADTDLRDALAESGLSLSLEALKQAMRADAATPAAIPTIADLARDVSGIDWPRLIEDRIGTFAAGHFDEGQALWTAPRGQSLYTAWRIYARHDLTPEIAGLRGFAQTVADLPRTSIRAIAAAAETLGFGRKPGSYFHQLLLGLGGWAQFARYRLWTAELAGETDESLGDLLAIRLAFEEALFRQYEPEIAAAWQAALAAHRAPVVAGLDREIDAVLQLATERAEQRRLARLLSSIPRSAETSPAELARPVVQAAFCIDVRSEVFRRALESADPGIWTLGFAGFFGIGASHRDQASDLAEHRLPVLLKPGLFSCTEVSAAEDRDARIQSRAVRAFGRFKQAAVSSFAFVEAMGPVYGAKLLTGSLRLSGAKTAPAAKPRLVETPDLSQKIGMAATVLRAMSLTENFARLVLLCGHGASVTNNPLASALQCGACGGHAGDVNARLLASLLNEGEVRKGLVSQGITVPDDTLFLAGLHDTTTDAVIVFDGDADTASHAADLARLTGWLAAAGKLARSERAMRLPHASGGSIAVRSRDWAEVRPEWGLAGCSAFIAAPRSRTAGLSLDGRSFLHDYVWRQDEGFRVLELILTAPVVVASWISLQYFGSAAAPSLFGSGNKLLHNVVGGIGVLEGNGGVLRAGLAWQSVHDGERLAHDPLRLSVVIEAPKEAINDILTRHPQVKTLFDNGWLSLFVLDDAGEMAERYAGDLAWAPFGAAGATPARLKAAG</sequence>
<dbReference type="RefSeq" id="WP_143124182.1">
    <property type="nucleotide sequence ID" value="NZ_VJMG01000011.1"/>
</dbReference>
<proteinExistence type="inferred from homology"/>
<gene>
    <name evidence="6" type="primary">dabA</name>
    <name evidence="7" type="ORF">FNA46_05950</name>
</gene>
<feature type="binding site" evidence="6">
    <location>
        <position position="335"/>
    </location>
    <ligand>
        <name>Zn(2+)</name>
        <dbReference type="ChEBI" id="CHEBI:29105"/>
    </ligand>
</feature>
<feature type="binding site" evidence="6">
    <location>
        <position position="337"/>
    </location>
    <ligand>
        <name>Zn(2+)</name>
        <dbReference type="ChEBI" id="CHEBI:29105"/>
    </ligand>
</feature>
<keyword evidence="5 6" id="KW-0472">Membrane</keyword>
<dbReference type="GO" id="GO:0005886">
    <property type="term" value="C:plasma membrane"/>
    <property type="evidence" value="ECO:0007669"/>
    <property type="project" value="UniProtKB-SubCell"/>
</dbReference>
<dbReference type="EMBL" id="VJMG01000011">
    <property type="protein sequence ID" value="TRL40837.1"/>
    <property type="molecule type" value="Genomic_DNA"/>
</dbReference>
<dbReference type="Proteomes" id="UP000316801">
    <property type="component" value="Unassembled WGS sequence"/>
</dbReference>
<accession>A0A549TEX3</accession>
<evidence type="ECO:0000256" key="1">
    <source>
        <dbReference type="ARBA" id="ARBA00022448"/>
    </source>
</evidence>
<dbReference type="InterPro" id="IPR018752">
    <property type="entry name" value="DabA"/>
</dbReference>
<comment type="similarity">
    <text evidence="6">Belongs to the inorganic carbon transporter (TC 9.A.2) DabA family.</text>
</comment>
<keyword evidence="8" id="KW-1185">Reference proteome</keyword>
<evidence type="ECO:0000256" key="5">
    <source>
        <dbReference type="ARBA" id="ARBA00023136"/>
    </source>
</evidence>
<reference evidence="7 8" key="1">
    <citation type="submission" date="2019-07" db="EMBL/GenBank/DDBJ databases">
        <title>Ln-dependent methylotrophs.</title>
        <authorList>
            <person name="Tani A."/>
        </authorList>
    </citation>
    <scope>NUCLEOTIDE SEQUENCE [LARGE SCALE GENOMIC DNA]</scope>
    <source>
        <strain evidence="7 8">SM12</strain>
    </source>
</reference>
<evidence type="ECO:0000256" key="2">
    <source>
        <dbReference type="ARBA" id="ARBA00022475"/>
    </source>
</evidence>
<dbReference type="PANTHER" id="PTHR38344">
    <property type="entry name" value="UPF0753 PROTEIN AQ_863"/>
    <property type="match status" value="1"/>
</dbReference>
<comment type="caution">
    <text evidence="7">The sequence shown here is derived from an EMBL/GenBank/DDBJ whole genome shotgun (WGS) entry which is preliminary data.</text>
</comment>
<evidence type="ECO:0000313" key="8">
    <source>
        <dbReference type="Proteomes" id="UP000316801"/>
    </source>
</evidence>
<evidence type="ECO:0000256" key="6">
    <source>
        <dbReference type="HAMAP-Rule" id="MF_01871"/>
    </source>
</evidence>
<dbReference type="HAMAP" id="MF_01871">
    <property type="entry name" value="DabA"/>
    <property type="match status" value="1"/>
</dbReference>
<comment type="function">
    <text evidence="6">Part of an energy-coupled inorganic carbon pump.</text>
</comment>
<dbReference type="GO" id="GO:0008270">
    <property type="term" value="F:zinc ion binding"/>
    <property type="evidence" value="ECO:0007669"/>
    <property type="project" value="UniProtKB-UniRule"/>
</dbReference>
<keyword evidence="2 6" id="KW-1003">Cell membrane</keyword>
<feature type="binding site" evidence="6">
    <location>
        <position position="508"/>
    </location>
    <ligand>
        <name>Zn(2+)</name>
        <dbReference type="ChEBI" id="CHEBI:29105"/>
    </ligand>
</feature>
<comment type="subunit">
    <text evidence="6">Forms a complex with DabB.</text>
</comment>